<evidence type="ECO:0008006" key="3">
    <source>
        <dbReference type="Google" id="ProtNLM"/>
    </source>
</evidence>
<dbReference type="PATRIC" id="fig|1300347.3.peg.2225"/>
<keyword evidence="2" id="KW-1185">Reference proteome</keyword>
<sequence>MTPFPGFDVTDWLVTDVEPVGDDIKYWLRGAAGEPDEASWLFKQATVKEIAVARSAGGGYRLYRQGEDWAEKVCSELASLIALPAARVELAERDGVPGLISRDTKPRGWSLNGGGVLLSAVDPRYKPKSDSDARANRVGHNLDNIERVLLGADAPPWWPIRGFSAFDLFAGFLLFDAWVANRDRHEFNWAVLQEPEGGLFLSPSFDHGAALASGLEDERREAVLARATVSDWCAKGTAHRFEDCGRRSLLDVATDALLRATPTAREFWIDSIVSVEQHQWEDVLNRVPSLSAVTSTFTAELLRVNQERIRDEFKRRA</sequence>
<dbReference type="AlphaFoldDB" id="A0A1A9GKN9"/>
<dbReference type="STRING" id="1300347.I601_2231"/>
<organism evidence="1 2">
    <name type="scientific">Nocardioides dokdonensis FR1436</name>
    <dbReference type="NCBI Taxonomy" id="1300347"/>
    <lineage>
        <taxon>Bacteria</taxon>
        <taxon>Bacillati</taxon>
        <taxon>Actinomycetota</taxon>
        <taxon>Actinomycetes</taxon>
        <taxon>Propionibacteriales</taxon>
        <taxon>Nocardioidaceae</taxon>
        <taxon>Nocardioides</taxon>
    </lineage>
</organism>
<dbReference type="Gene3D" id="1.10.1070.20">
    <property type="match status" value="1"/>
</dbReference>
<accession>A0A1A9GKN9</accession>
<reference evidence="1 2" key="1">
    <citation type="submission" date="2016-03" db="EMBL/GenBank/DDBJ databases">
        <title>Complete genome sequence of a soil Actinobacterium, Nocardioides dokdonensis FR1436.</title>
        <authorList>
            <person name="Kwon S.-K."/>
            <person name="Kim K."/>
            <person name="Kim J.F."/>
        </authorList>
    </citation>
    <scope>NUCLEOTIDE SEQUENCE [LARGE SCALE GENOMIC DNA]</scope>
    <source>
        <strain evidence="1 2">FR1436</strain>
    </source>
</reference>
<evidence type="ECO:0000313" key="1">
    <source>
        <dbReference type="EMBL" id="ANH38656.1"/>
    </source>
</evidence>
<evidence type="ECO:0000313" key="2">
    <source>
        <dbReference type="Proteomes" id="UP000077868"/>
    </source>
</evidence>
<dbReference type="EMBL" id="CP015079">
    <property type="protein sequence ID" value="ANH38656.1"/>
    <property type="molecule type" value="Genomic_DNA"/>
</dbReference>
<dbReference type="OrthoDB" id="9812605at2"/>
<dbReference type="KEGG" id="ndk:I601_2231"/>
<dbReference type="Proteomes" id="UP000077868">
    <property type="component" value="Chromosome"/>
</dbReference>
<proteinExistence type="predicted"/>
<gene>
    <name evidence="1" type="ORF">I601_2231</name>
</gene>
<protein>
    <recommendedName>
        <fullName evidence="3">HipA-like C-terminal domain-containing protein</fullName>
    </recommendedName>
</protein>
<dbReference type="RefSeq" id="WP_068109432.1">
    <property type="nucleotide sequence ID" value="NZ_CP015079.1"/>
</dbReference>
<name>A0A1A9GKN9_9ACTN</name>